<reference evidence="2 3" key="1">
    <citation type="journal article" date="2021" name="bioRxiv">
        <title>Chromosome-scale and haplotype-resolved genome assembly of a tetraploid potato cultivar.</title>
        <authorList>
            <person name="Sun H."/>
            <person name="Jiao W.-B."/>
            <person name="Krause K."/>
            <person name="Campoy J.A."/>
            <person name="Goel M."/>
            <person name="Folz-Donahue K."/>
            <person name="Kukat C."/>
            <person name="Huettel B."/>
            <person name="Schneeberger K."/>
        </authorList>
    </citation>
    <scope>NUCLEOTIDE SEQUENCE [LARGE SCALE GENOMIC DNA]</scope>
    <source>
        <strain evidence="2">SolTubOtavaFocal</strain>
        <tissue evidence="2">Leaves</tissue>
    </source>
</reference>
<gene>
    <name evidence="2" type="ORF">KY290_017023</name>
</gene>
<dbReference type="PANTHER" id="PTHR11439:SF467">
    <property type="entry name" value="INTEGRASE CATALYTIC DOMAIN-CONTAINING PROTEIN"/>
    <property type="match status" value="1"/>
</dbReference>
<evidence type="ECO:0000256" key="1">
    <source>
        <dbReference type="SAM" id="MobiDB-lite"/>
    </source>
</evidence>
<keyword evidence="3" id="KW-1185">Reference proteome</keyword>
<accession>A0ABQ7VA46</accession>
<feature type="region of interest" description="Disordered" evidence="1">
    <location>
        <begin position="1"/>
        <end position="20"/>
    </location>
</feature>
<sequence>MAACSPVCSPMQPASKLPSTSGVPFNDPILIRSTVGALKYLTFTRPDVAYAVNKVKFLIREIGCFTSAVLILWCDNLSATYLTANPIFHSPTKHMEIDFHFVRDKVRAKSHSVRYVSTYDQVADELTKPLSKFRFLDLRNKLTVVQHPAQLKGE</sequence>
<protein>
    <submittedName>
        <fullName evidence="2">Uncharacterized protein</fullName>
    </submittedName>
</protein>
<dbReference type="PANTHER" id="PTHR11439">
    <property type="entry name" value="GAG-POL-RELATED RETROTRANSPOSON"/>
    <property type="match status" value="1"/>
</dbReference>
<name>A0ABQ7VA46_SOLTU</name>
<evidence type="ECO:0000313" key="3">
    <source>
        <dbReference type="Proteomes" id="UP000826656"/>
    </source>
</evidence>
<evidence type="ECO:0000313" key="2">
    <source>
        <dbReference type="EMBL" id="KAH0760950.1"/>
    </source>
</evidence>
<dbReference type="Proteomes" id="UP000826656">
    <property type="component" value="Unassembled WGS sequence"/>
</dbReference>
<dbReference type="CDD" id="cd09272">
    <property type="entry name" value="RNase_HI_RT_Ty1"/>
    <property type="match status" value="1"/>
</dbReference>
<organism evidence="2 3">
    <name type="scientific">Solanum tuberosum</name>
    <name type="common">Potato</name>
    <dbReference type="NCBI Taxonomy" id="4113"/>
    <lineage>
        <taxon>Eukaryota</taxon>
        <taxon>Viridiplantae</taxon>
        <taxon>Streptophyta</taxon>
        <taxon>Embryophyta</taxon>
        <taxon>Tracheophyta</taxon>
        <taxon>Spermatophyta</taxon>
        <taxon>Magnoliopsida</taxon>
        <taxon>eudicotyledons</taxon>
        <taxon>Gunneridae</taxon>
        <taxon>Pentapetalae</taxon>
        <taxon>asterids</taxon>
        <taxon>lamiids</taxon>
        <taxon>Solanales</taxon>
        <taxon>Solanaceae</taxon>
        <taxon>Solanoideae</taxon>
        <taxon>Solaneae</taxon>
        <taxon>Solanum</taxon>
    </lineage>
</organism>
<comment type="caution">
    <text evidence="2">The sequence shown here is derived from an EMBL/GenBank/DDBJ whole genome shotgun (WGS) entry which is preliminary data.</text>
</comment>
<proteinExistence type="predicted"/>
<dbReference type="EMBL" id="JAIVGD010000013">
    <property type="protein sequence ID" value="KAH0760950.1"/>
    <property type="molecule type" value="Genomic_DNA"/>
</dbReference>